<dbReference type="Pfam" id="PF16206">
    <property type="entry name" value="Mon2_C"/>
    <property type="match status" value="3"/>
</dbReference>
<protein>
    <submittedName>
        <fullName evidence="3">Putative endosome</fullName>
    </submittedName>
</protein>
<sequence>MLTAKNLQCMRALLGLAQAHGAVLGSAWHLVLTTLQHLVWILGLKPSTGGCLKAAPKNGAEPMGGGGPAMSSSSSVITTAVMADLPVLSAMLSRLFESSQYLDDVALHHLIDALCKLSTESMELAYNNREPSLFAVAKLLETGLVNLGRVEALWRPVTQHLLEVCAHPHTRMREWGAEALTYLVKAALNHPPQDATKTADTSAPAPPGRSLQVLLLAPLVEMSSAHPDIRQKQLDCTLSLLHSNGETLTHGWPQVLTIVGGISEGHGEALIRSAFQCLQLVVADFLPIMPRACLQLCTETAAKFGSQNQELNVSLTAVGLLWHMADYLYQNAEKLKEEQGDWDALWMCLFQRLGELCVDPRSAVRKSAGQTLFSTINAHGGVLRQETWQAVLWQVLFPLLDRVRTLSGSASTEKVNDMGGNILIHHSRNTAQKQWAETQVLTLSGVARVFHVKRQVLHTLGDFPRAWALLLEFIENSALSKNNEVSLSALKSFQEILHLSRPSEGSGNNGGALLGRSADPLGEAALWTTAWKVWYNIGIESTRPPPDVAVEDARSSNSLSLLYIPSQAFLTALVQIFPHLFQHIKARFVVSDLQKFSTVVQNAVAAPVHGEASPFILPTLAEVVLTALQESVLAAMDTLHREALAGTENLQAMVPAIFGQLLSFACYACQAPAYGKLQARSGSGGPKHLDWVTLSFVPFGERAMEMAVSLYVQTAQRPVVVQAGILHALVKTLHVPLGMKYNCPSQSTWKLAVTSLLAVLRVGLPIAHNNEVHFKDVWAELATTLEEFLFSSSNPPPTQSLEDQQCDEMLDCKVVQLIRECILPESSHVPKDFVLKIVALLNKGSIHSATSSTPVDTESTRKLREEFAKACFETLLQFSFLGGIVLPEGGVVNRLAVTSLLHRFQEVICHYVEDEQLSGKCPLPRHRMAEISFVLKAVATLTASLKKAPPDNVEWSVWEQLIALYPHLVSCSTSTSAQVCRSLREALHEYADLLAPPRTPPRQRNGGRPAAN</sequence>
<reference evidence="3" key="1">
    <citation type="submission" date="2019-04" db="EMBL/GenBank/DDBJ databases">
        <title>An insight into the mialome of Ixodes scapularis.</title>
        <authorList>
            <person name="Ribeiro J.M."/>
            <person name="Mather T.N."/>
            <person name="Karim S."/>
        </authorList>
    </citation>
    <scope>NUCLEOTIDE SEQUENCE</scope>
</reference>
<dbReference type="AlphaFoldDB" id="A0A4D5S0C6"/>
<dbReference type="VEuPathDB" id="VectorBase:ISCP_004267"/>
<dbReference type="PANTHER" id="PTHR34199:SF4">
    <property type="entry name" value="ARM REPEAT SUPERFAMILY PROTEIN"/>
    <property type="match status" value="1"/>
</dbReference>
<accession>A0A4D5S0C6</accession>
<dbReference type="InterPro" id="IPR016024">
    <property type="entry name" value="ARM-type_fold"/>
</dbReference>
<feature type="domain" description="Mon2 C-terminal" evidence="2">
    <location>
        <begin position="519"/>
        <end position="997"/>
    </location>
</feature>
<evidence type="ECO:0000259" key="1">
    <source>
        <dbReference type="Pfam" id="PF09324"/>
    </source>
</evidence>
<feature type="domain" description="Mon2 C-terminal" evidence="2">
    <location>
        <begin position="341"/>
        <end position="506"/>
    </location>
</feature>
<dbReference type="SUPFAM" id="SSF48371">
    <property type="entry name" value="ARM repeat"/>
    <property type="match status" value="1"/>
</dbReference>
<evidence type="ECO:0000259" key="2">
    <source>
        <dbReference type="Pfam" id="PF16206"/>
    </source>
</evidence>
<dbReference type="PANTHER" id="PTHR34199">
    <property type="entry name" value="NUMOD3 MOTIF FAMILY PROTEIN, EXPRESSED"/>
    <property type="match status" value="1"/>
</dbReference>
<organism evidence="3">
    <name type="scientific">Ixodes scapularis</name>
    <name type="common">Black-legged tick</name>
    <name type="synonym">Deer tick</name>
    <dbReference type="NCBI Taxonomy" id="6945"/>
    <lineage>
        <taxon>Eukaryota</taxon>
        <taxon>Metazoa</taxon>
        <taxon>Ecdysozoa</taxon>
        <taxon>Arthropoda</taxon>
        <taxon>Chelicerata</taxon>
        <taxon>Arachnida</taxon>
        <taxon>Acari</taxon>
        <taxon>Parasitiformes</taxon>
        <taxon>Ixodida</taxon>
        <taxon>Ixodoidea</taxon>
        <taxon>Ixodidae</taxon>
        <taxon>Ixodinae</taxon>
        <taxon>Ixodes</taxon>
    </lineage>
</organism>
<name>A0A4D5S0C6_IXOSC</name>
<feature type="domain" description="Mon2/Sec7/BIG1-like HDS" evidence="1">
    <location>
        <begin position="210"/>
        <end position="279"/>
    </location>
</feature>
<dbReference type="InterPro" id="IPR015403">
    <property type="entry name" value="Mon2/Sec7/BIG1-like_HDS"/>
</dbReference>
<dbReference type="EMBL" id="GHJT01009081">
    <property type="protein sequence ID" value="MOY43052.1"/>
    <property type="molecule type" value="Transcribed_RNA"/>
</dbReference>
<dbReference type="InterPro" id="IPR032817">
    <property type="entry name" value="Mon2_C"/>
</dbReference>
<feature type="domain" description="Mon2 C-terminal" evidence="2">
    <location>
        <begin position="284"/>
        <end position="338"/>
    </location>
</feature>
<dbReference type="Pfam" id="PF09324">
    <property type="entry name" value="Sec7-like_HDS"/>
    <property type="match status" value="1"/>
</dbReference>
<proteinExistence type="predicted"/>
<evidence type="ECO:0000313" key="3">
    <source>
        <dbReference type="EMBL" id="MOY43052.1"/>
    </source>
</evidence>
<dbReference type="OrthoDB" id="294853at2759"/>